<protein>
    <submittedName>
        <fullName evidence="1">Uncharacterized protein</fullName>
    </submittedName>
</protein>
<dbReference type="Proteomes" id="UP000077266">
    <property type="component" value="Unassembled WGS sequence"/>
</dbReference>
<dbReference type="EMBL" id="KV426296">
    <property type="protein sequence ID" value="KZV82947.1"/>
    <property type="molecule type" value="Genomic_DNA"/>
</dbReference>
<dbReference type="InParanoid" id="A0A165CR86"/>
<evidence type="ECO:0000313" key="1">
    <source>
        <dbReference type="EMBL" id="KZV82947.1"/>
    </source>
</evidence>
<sequence length="208" mass="24220">MPTRDFSDFDFLNERYARRWGSQFIIYGRPCSSLSYEACKDHATRLHRSVDQARSRHISISGWTARTEFKELITLKLIAAQLDEALLHWSDIIDEKKNRASAVPHCSIDILDVQICDALDSLFMLEQTAEAMHIPHYECLFIDQFRDDGSECICVYPAPTRFVNCGAMLDSDMQNLDRKDLHYSTAYFQSSRDWQPHCDVYYEGCRQN</sequence>
<accession>A0A165CR86</accession>
<organism evidence="1 2">
    <name type="scientific">Exidia glandulosa HHB12029</name>
    <dbReference type="NCBI Taxonomy" id="1314781"/>
    <lineage>
        <taxon>Eukaryota</taxon>
        <taxon>Fungi</taxon>
        <taxon>Dikarya</taxon>
        <taxon>Basidiomycota</taxon>
        <taxon>Agaricomycotina</taxon>
        <taxon>Agaricomycetes</taxon>
        <taxon>Auriculariales</taxon>
        <taxon>Exidiaceae</taxon>
        <taxon>Exidia</taxon>
    </lineage>
</organism>
<dbReference type="AlphaFoldDB" id="A0A165CR86"/>
<evidence type="ECO:0000313" key="2">
    <source>
        <dbReference type="Proteomes" id="UP000077266"/>
    </source>
</evidence>
<reference evidence="1 2" key="1">
    <citation type="journal article" date="2016" name="Mol. Biol. Evol.">
        <title>Comparative Genomics of Early-Diverging Mushroom-Forming Fungi Provides Insights into the Origins of Lignocellulose Decay Capabilities.</title>
        <authorList>
            <person name="Nagy L.G."/>
            <person name="Riley R."/>
            <person name="Tritt A."/>
            <person name="Adam C."/>
            <person name="Daum C."/>
            <person name="Floudas D."/>
            <person name="Sun H."/>
            <person name="Yadav J.S."/>
            <person name="Pangilinan J."/>
            <person name="Larsson K.H."/>
            <person name="Matsuura K."/>
            <person name="Barry K."/>
            <person name="Labutti K."/>
            <person name="Kuo R."/>
            <person name="Ohm R.A."/>
            <person name="Bhattacharya S.S."/>
            <person name="Shirouzu T."/>
            <person name="Yoshinaga Y."/>
            <person name="Martin F.M."/>
            <person name="Grigoriev I.V."/>
            <person name="Hibbett D.S."/>
        </authorList>
    </citation>
    <scope>NUCLEOTIDE SEQUENCE [LARGE SCALE GENOMIC DNA]</scope>
    <source>
        <strain evidence="1 2">HHB12029</strain>
    </source>
</reference>
<proteinExistence type="predicted"/>
<name>A0A165CR86_EXIGL</name>
<gene>
    <name evidence="1" type="ORF">EXIGLDRAFT_778048</name>
</gene>
<keyword evidence="2" id="KW-1185">Reference proteome</keyword>